<evidence type="ECO:0000256" key="1">
    <source>
        <dbReference type="ARBA" id="ARBA00010209"/>
    </source>
</evidence>
<dbReference type="eggNOG" id="ENOG502S2XP">
    <property type="taxonomic scope" value="Eukaryota"/>
</dbReference>
<dbReference type="OrthoDB" id="3354387at2759"/>
<dbReference type="GO" id="GO:0009820">
    <property type="term" value="P:alkaloid metabolic process"/>
    <property type="evidence" value="ECO:0007669"/>
    <property type="project" value="InterPro"/>
</dbReference>
<dbReference type="Proteomes" id="UP000018144">
    <property type="component" value="Unassembled WGS sequence"/>
</dbReference>
<dbReference type="GO" id="GO:0016765">
    <property type="term" value="F:transferase activity, transferring alkyl or aryl (other than methyl) groups"/>
    <property type="evidence" value="ECO:0007669"/>
    <property type="project" value="InterPro"/>
</dbReference>
<protein>
    <submittedName>
        <fullName evidence="3">Similar to Tryptophan dimethylallyltransferase 2 acc. no. Q6X2E1</fullName>
    </submittedName>
</protein>
<dbReference type="OMA" id="MHWKSHL"/>
<gene>
    <name evidence="3" type="ORF">PCON_11881</name>
</gene>
<evidence type="ECO:0000313" key="3">
    <source>
        <dbReference type="EMBL" id="CCX12287.1"/>
    </source>
</evidence>
<dbReference type="InterPro" id="IPR017795">
    <property type="entry name" value="ABBA_NscD-like"/>
</dbReference>
<keyword evidence="4" id="KW-1185">Reference proteome</keyword>
<dbReference type="SFLD" id="SFLDS00036">
    <property type="entry name" value="Aromatic_Prenyltransferase"/>
    <property type="match status" value="1"/>
</dbReference>
<keyword evidence="2 3" id="KW-0808">Transferase</keyword>
<reference evidence="3 4" key="1">
    <citation type="journal article" date="2013" name="PLoS Genet.">
        <title>The genome and development-dependent transcriptomes of Pyronema confluens: a window into fungal evolution.</title>
        <authorList>
            <person name="Traeger S."/>
            <person name="Altegoer F."/>
            <person name="Freitag M."/>
            <person name="Gabaldon T."/>
            <person name="Kempken F."/>
            <person name="Kumar A."/>
            <person name="Marcet-Houben M."/>
            <person name="Poggeler S."/>
            <person name="Stajich J.E."/>
            <person name="Nowrousian M."/>
        </authorList>
    </citation>
    <scope>NUCLEOTIDE SEQUENCE [LARGE SCALE GENOMIC DNA]</scope>
    <source>
        <strain evidence="4">CBS 100304</strain>
        <tissue evidence="3">Vegetative mycelium</tissue>
    </source>
</reference>
<organism evidence="3 4">
    <name type="scientific">Pyronema omphalodes (strain CBS 100304)</name>
    <name type="common">Pyronema confluens</name>
    <dbReference type="NCBI Taxonomy" id="1076935"/>
    <lineage>
        <taxon>Eukaryota</taxon>
        <taxon>Fungi</taxon>
        <taxon>Dikarya</taxon>
        <taxon>Ascomycota</taxon>
        <taxon>Pezizomycotina</taxon>
        <taxon>Pezizomycetes</taxon>
        <taxon>Pezizales</taxon>
        <taxon>Pyronemataceae</taxon>
        <taxon>Pyronema</taxon>
    </lineage>
</organism>
<name>U4L5I2_PYROM</name>
<dbReference type="PANTHER" id="PTHR40627">
    <property type="entry name" value="INDOLE PRENYLTRANSFERASE TDIB-RELATED"/>
    <property type="match status" value="1"/>
</dbReference>
<sequence>MTIPIASSTQDTEYHSRLSLFRRNNKVLEKLLKVLDLSDKDRKFWWTVSSGILAVLLEKCSYDDNLQLKFLRLFHQILPAFGPRPNEQGDCIRWSPLTLDSSPIDFSWNYDGSNSIVRLAIDNYASPDDPFAQKATKTLLHSLPGMDFELFNVISEEVWIKPGSEAETRVLEQYSKSSYAGRPCHILSALDFLKDGSVTAKVYVTARTAACAKGTTVARLVSNLIQMLDAKIFQATPLMPAYQVIDAYNEGLPKSEKQSVCLISWDCVKPLQSRVKLYLSSRKTSLKVIRDMWTQRGRLTGPVIDKGLECIDELWPLLYCPPEGYRGEDELKNRDGRSQAVLMNLELKPGKSLPAPKLYIQPSYFCGNDMDVAKSLARWFDSKGWSLGKTYVDDLKYALSVFLQPMHNLRSVS</sequence>
<evidence type="ECO:0000256" key="2">
    <source>
        <dbReference type="ARBA" id="ARBA00022679"/>
    </source>
</evidence>
<comment type="similarity">
    <text evidence="1">Belongs to the tryptophan dimethylallyltransferase family.</text>
</comment>
<proteinExistence type="inferred from homology"/>
<dbReference type="NCBIfam" id="TIGR03429">
    <property type="entry name" value="arom_pren_DMATS"/>
    <property type="match status" value="1"/>
</dbReference>
<evidence type="ECO:0000313" key="4">
    <source>
        <dbReference type="Proteomes" id="UP000018144"/>
    </source>
</evidence>
<dbReference type="InterPro" id="IPR033964">
    <property type="entry name" value="ABBA"/>
</dbReference>
<dbReference type="AlphaFoldDB" id="U4L5I2"/>
<dbReference type="Pfam" id="PF11991">
    <property type="entry name" value="Trp_DMAT"/>
    <property type="match status" value="1"/>
</dbReference>
<dbReference type="PANTHER" id="PTHR40627:SF3">
    <property type="entry name" value="PRENYLTRANSFERASE ASQH2-RELATED"/>
    <property type="match status" value="1"/>
</dbReference>
<dbReference type="CDD" id="cd13929">
    <property type="entry name" value="PT-DMATS_CymD"/>
    <property type="match status" value="1"/>
</dbReference>
<dbReference type="EMBL" id="HF935695">
    <property type="protein sequence ID" value="CCX12287.1"/>
    <property type="molecule type" value="Genomic_DNA"/>
</dbReference>
<accession>U4L5I2</accession>